<protein>
    <submittedName>
        <fullName evidence="1">Uncharacterized protein</fullName>
    </submittedName>
</protein>
<organism evidence="1 2">
    <name type="scientific">Ferrimonas pelagia</name>
    <dbReference type="NCBI Taxonomy" id="1177826"/>
    <lineage>
        <taxon>Bacteria</taxon>
        <taxon>Pseudomonadati</taxon>
        <taxon>Pseudomonadota</taxon>
        <taxon>Gammaproteobacteria</taxon>
        <taxon>Alteromonadales</taxon>
        <taxon>Ferrimonadaceae</taxon>
        <taxon>Ferrimonas</taxon>
    </lineage>
</organism>
<sequence>MTIARIQPQQPTDTRSKAFTYLGANPPHLLSLVFGHLKQTAWLALLFWPRGSIHLDGYELGTEAFKHPREVMSITLP</sequence>
<name>A0ABP9EDB7_9GAMM</name>
<dbReference type="EMBL" id="BAABJZ010000004">
    <property type="protein sequence ID" value="GAA4873424.1"/>
    <property type="molecule type" value="Genomic_DNA"/>
</dbReference>
<accession>A0ABP9EDB7</accession>
<dbReference type="Proteomes" id="UP001499988">
    <property type="component" value="Unassembled WGS sequence"/>
</dbReference>
<reference evidence="2" key="1">
    <citation type="journal article" date="2019" name="Int. J. Syst. Evol. Microbiol.">
        <title>The Global Catalogue of Microorganisms (GCM) 10K type strain sequencing project: providing services to taxonomists for standard genome sequencing and annotation.</title>
        <authorList>
            <consortium name="The Broad Institute Genomics Platform"/>
            <consortium name="The Broad Institute Genome Sequencing Center for Infectious Disease"/>
            <person name="Wu L."/>
            <person name="Ma J."/>
        </authorList>
    </citation>
    <scope>NUCLEOTIDE SEQUENCE [LARGE SCALE GENOMIC DNA]</scope>
    <source>
        <strain evidence="2">JCM 18401</strain>
    </source>
</reference>
<evidence type="ECO:0000313" key="1">
    <source>
        <dbReference type="EMBL" id="GAA4873424.1"/>
    </source>
</evidence>
<keyword evidence="2" id="KW-1185">Reference proteome</keyword>
<evidence type="ECO:0000313" key="2">
    <source>
        <dbReference type="Proteomes" id="UP001499988"/>
    </source>
</evidence>
<comment type="caution">
    <text evidence="1">The sequence shown here is derived from an EMBL/GenBank/DDBJ whole genome shotgun (WGS) entry which is preliminary data.</text>
</comment>
<gene>
    <name evidence="1" type="ORF">GCM10023333_02820</name>
</gene>
<proteinExistence type="predicted"/>